<protein>
    <recommendedName>
        <fullName evidence="2">DUF4136 domain-containing protein</fullName>
    </recommendedName>
</protein>
<dbReference type="PROSITE" id="PS51257">
    <property type="entry name" value="PROKAR_LIPOPROTEIN"/>
    <property type="match status" value="1"/>
</dbReference>
<evidence type="ECO:0000313" key="4">
    <source>
        <dbReference type="Proteomes" id="UP000326509"/>
    </source>
</evidence>
<dbReference type="AlphaFoldDB" id="A0A5J4ILR5"/>
<accession>A0A5J4ILR5</accession>
<feature type="signal peptide" evidence="1">
    <location>
        <begin position="1"/>
        <end position="24"/>
    </location>
</feature>
<dbReference type="EMBL" id="BKCG01000001">
    <property type="protein sequence ID" value="GER57999.1"/>
    <property type="molecule type" value="Genomic_DNA"/>
</dbReference>
<gene>
    <name evidence="3" type="ORF">ULMA_01070</name>
</gene>
<dbReference type="Gene3D" id="3.30.160.670">
    <property type="match status" value="1"/>
</dbReference>
<keyword evidence="1" id="KW-0732">Signal</keyword>
<evidence type="ECO:0000256" key="1">
    <source>
        <dbReference type="SAM" id="SignalP"/>
    </source>
</evidence>
<dbReference type="Pfam" id="PF13590">
    <property type="entry name" value="DUF4136"/>
    <property type="match status" value="1"/>
</dbReference>
<dbReference type="Proteomes" id="UP000326509">
    <property type="component" value="Unassembled WGS sequence"/>
</dbReference>
<comment type="caution">
    <text evidence="3">The sequence shown here is derived from an EMBL/GenBank/DDBJ whole genome shotgun (WGS) entry which is preliminary data.</text>
</comment>
<keyword evidence="4" id="KW-1185">Reference proteome</keyword>
<evidence type="ECO:0000259" key="2">
    <source>
        <dbReference type="Pfam" id="PF13590"/>
    </source>
</evidence>
<reference evidence="3 4" key="1">
    <citation type="submission" date="2019-08" db="EMBL/GenBank/DDBJ databases">
        <title>Draft genome sequence of Ulvibacter marinus type strain NBRC 109484.</title>
        <authorList>
            <person name="Kawano K."/>
            <person name="Ushijima N."/>
            <person name="Kihara M."/>
            <person name="Itoh H."/>
        </authorList>
    </citation>
    <scope>NUCLEOTIDE SEQUENCE [LARGE SCALE GENOMIC DNA]</scope>
    <source>
        <strain evidence="3 4">NBRC 109484</strain>
    </source>
</reference>
<feature type="domain" description="DUF4136" evidence="2">
    <location>
        <begin position="23"/>
        <end position="174"/>
    </location>
</feature>
<dbReference type="InterPro" id="IPR025411">
    <property type="entry name" value="DUF4136"/>
</dbReference>
<proteinExistence type="predicted"/>
<evidence type="ECO:0000313" key="3">
    <source>
        <dbReference type="EMBL" id="GER57999.1"/>
    </source>
</evidence>
<dbReference type="RefSeq" id="WP_151672098.1">
    <property type="nucleotide sequence ID" value="NZ_BKCG01000001.1"/>
</dbReference>
<dbReference type="OrthoDB" id="5432251at2"/>
<feature type="chain" id="PRO_5023818027" description="DUF4136 domain-containing protein" evidence="1">
    <location>
        <begin position="25"/>
        <end position="179"/>
    </location>
</feature>
<organism evidence="3 4">
    <name type="scientific">Patiriisocius marinus</name>
    <dbReference type="NCBI Taxonomy" id="1397112"/>
    <lineage>
        <taxon>Bacteria</taxon>
        <taxon>Pseudomonadati</taxon>
        <taxon>Bacteroidota</taxon>
        <taxon>Flavobacteriia</taxon>
        <taxon>Flavobacteriales</taxon>
        <taxon>Flavobacteriaceae</taxon>
        <taxon>Patiriisocius</taxon>
    </lineage>
</organism>
<sequence length="179" mass="20202">MKILKLLPVFAIVLLASCSSVRVATDYDRKANFDSYNSFAFFKPGIDKAKISDLDKKRILRSIESQMALKGMTKSASPDLLVSIFTKENERVDVYNNYYGRGWGWGPYWGPGFYGNNVSTTTEGSLYIDLIDAKTNELVWQGIGRSSLYTGNDIDKKEEKINTIVSEILMQYPPGQENK</sequence>
<name>A0A5J4ILR5_9FLAO</name>